<dbReference type="InterPro" id="IPR052955">
    <property type="entry name" value="UPF0703_membrane_permease"/>
</dbReference>
<sequence>MMSTADSRLLKHHLLRAAILTGFAVYIIYLVRTGSLTLYIAPRMAIYVKFSAMGLYATAIYQLFKAFQLWRGTGPIEDCDCDHVPSPSVTKNTLIYGLFILPIALGFLLPSSTLGSSLASKKGMHLSGSDSHLEQPVYAPGQVKTGEELNALFPYDETTKANADYGKKLYIQDVISVPDNNFVETLTTLDLYRSAFIGKTIEISGFVFRQEGMDKNQFAVSRFVMNCCSADSVPYGLLIDYPRAAVYKNDAWIKVRGTLKEENFEGKKVSVLQAQQLQFIEEPDSPYVYPNYDFGL</sequence>
<dbReference type="Pfam" id="PF09323">
    <property type="entry name" value="DUF1980"/>
    <property type="match status" value="1"/>
</dbReference>
<feature type="domain" description="DUF1980" evidence="3">
    <location>
        <begin position="157"/>
        <end position="290"/>
    </location>
</feature>
<reference evidence="5" key="1">
    <citation type="journal article" date="2019" name="Int. J. Syst. Evol. Microbiol.">
        <title>The Global Catalogue of Microorganisms (GCM) 10K type strain sequencing project: providing services to taxonomists for standard genome sequencing and annotation.</title>
        <authorList>
            <consortium name="The Broad Institute Genomics Platform"/>
            <consortium name="The Broad Institute Genome Sequencing Center for Infectious Disease"/>
            <person name="Wu L."/>
            <person name="Ma J."/>
        </authorList>
    </citation>
    <scope>NUCLEOTIDE SEQUENCE [LARGE SCALE GENOMIC DNA]</scope>
    <source>
        <strain evidence="5">CGMCC 1.3240</strain>
    </source>
</reference>
<keyword evidence="1" id="KW-0812">Transmembrane</keyword>
<accession>A0ABW0W2R4</accession>
<evidence type="ECO:0000256" key="1">
    <source>
        <dbReference type="SAM" id="Phobius"/>
    </source>
</evidence>
<keyword evidence="5" id="KW-1185">Reference proteome</keyword>
<evidence type="ECO:0000313" key="4">
    <source>
        <dbReference type="EMBL" id="MFC5652470.1"/>
    </source>
</evidence>
<name>A0ABW0W2R4_9BACL</name>
<organism evidence="4 5">
    <name type="scientific">Paenibacillus solisilvae</name>
    <dbReference type="NCBI Taxonomy" id="2486751"/>
    <lineage>
        <taxon>Bacteria</taxon>
        <taxon>Bacillati</taxon>
        <taxon>Bacillota</taxon>
        <taxon>Bacilli</taxon>
        <taxon>Bacillales</taxon>
        <taxon>Paenibacillaceae</taxon>
        <taxon>Paenibacillus</taxon>
    </lineage>
</organism>
<feature type="transmembrane region" description="Helical" evidence="1">
    <location>
        <begin position="12"/>
        <end position="32"/>
    </location>
</feature>
<keyword evidence="1" id="KW-0472">Membrane</keyword>
<dbReference type="EMBL" id="JBHSOW010000096">
    <property type="protein sequence ID" value="MFC5652470.1"/>
    <property type="molecule type" value="Genomic_DNA"/>
</dbReference>
<dbReference type="InterPro" id="IPR048447">
    <property type="entry name" value="DUF1980_C"/>
</dbReference>
<feature type="transmembrane region" description="Helical" evidence="1">
    <location>
        <begin position="44"/>
        <end position="64"/>
    </location>
</feature>
<dbReference type="PANTHER" id="PTHR40047">
    <property type="entry name" value="UPF0703 PROTEIN YCGQ"/>
    <property type="match status" value="1"/>
</dbReference>
<evidence type="ECO:0000259" key="2">
    <source>
        <dbReference type="Pfam" id="PF09323"/>
    </source>
</evidence>
<feature type="transmembrane region" description="Helical" evidence="1">
    <location>
        <begin position="94"/>
        <end position="114"/>
    </location>
</feature>
<dbReference type="Pfam" id="PF21537">
    <property type="entry name" value="DUF1980_C"/>
    <property type="match status" value="1"/>
</dbReference>
<dbReference type="NCBIfam" id="TIGR03943">
    <property type="entry name" value="TIGR03943 family putative permease subunit"/>
    <property type="match status" value="1"/>
</dbReference>
<dbReference type="InterPro" id="IPR015402">
    <property type="entry name" value="DUF1980"/>
</dbReference>
<evidence type="ECO:0000259" key="3">
    <source>
        <dbReference type="Pfam" id="PF21537"/>
    </source>
</evidence>
<dbReference type="Proteomes" id="UP001596047">
    <property type="component" value="Unassembled WGS sequence"/>
</dbReference>
<keyword evidence="1" id="KW-1133">Transmembrane helix</keyword>
<evidence type="ECO:0000313" key="5">
    <source>
        <dbReference type="Proteomes" id="UP001596047"/>
    </source>
</evidence>
<proteinExistence type="predicted"/>
<dbReference type="RefSeq" id="WP_379191103.1">
    <property type="nucleotide sequence ID" value="NZ_JBHSOW010000096.1"/>
</dbReference>
<gene>
    <name evidence="4" type="ORF">ACFPYJ_25805</name>
</gene>
<dbReference type="InterPro" id="IPR048493">
    <property type="entry name" value="DUF1980_N"/>
</dbReference>
<comment type="caution">
    <text evidence="4">The sequence shown here is derived from an EMBL/GenBank/DDBJ whole genome shotgun (WGS) entry which is preliminary data.</text>
</comment>
<dbReference type="PANTHER" id="PTHR40047:SF1">
    <property type="entry name" value="UPF0703 PROTEIN YCGQ"/>
    <property type="match status" value="1"/>
</dbReference>
<protein>
    <submittedName>
        <fullName evidence="4">TIGR03943 family putative permease subunit</fullName>
    </submittedName>
</protein>
<feature type="domain" description="DUF1980" evidence="2">
    <location>
        <begin position="15"/>
        <end position="125"/>
    </location>
</feature>